<keyword evidence="2" id="KW-0805">Transcription regulation</keyword>
<gene>
    <name evidence="7" type="ORF">A3A34_01570</name>
</gene>
<dbReference type="EMBL" id="MFLU01000002">
    <property type="protein sequence ID" value="OGG76160.1"/>
    <property type="molecule type" value="Genomic_DNA"/>
</dbReference>
<evidence type="ECO:0000313" key="8">
    <source>
        <dbReference type="Proteomes" id="UP000178587"/>
    </source>
</evidence>
<evidence type="ECO:0000259" key="6">
    <source>
        <dbReference type="Pfam" id="PF20772"/>
    </source>
</evidence>
<accession>A0A1F6ERB3</accession>
<dbReference type="InterPro" id="IPR002876">
    <property type="entry name" value="Transcrip_reg_TACO1-like"/>
</dbReference>
<dbReference type="Pfam" id="PF20772">
    <property type="entry name" value="TACO1_YebC_N"/>
    <property type="match status" value="1"/>
</dbReference>
<name>A0A1F6ERB3_9BACT</name>
<dbReference type="InterPro" id="IPR049083">
    <property type="entry name" value="TACO1_YebC_N"/>
</dbReference>
<evidence type="ECO:0000256" key="3">
    <source>
        <dbReference type="ARBA" id="ARBA00023163"/>
    </source>
</evidence>
<sequence length="176" mass="18863">MSGHSKWSQIKRQKGANDTARSAAFGKLARRIAVEAKKAAGDLASPGLHAAMEKAKQDNMPKENIERAIARGTTADASALESVVYETYGPGGAAIVIDAITDSRNRTSAEIKHLLSKNGLALSETGSALWAFERKAEGFEPKTTVKLSPEDDKKLMVILGEIDAYDDVEEVYTNAA</sequence>
<feature type="domain" description="TACO1/YebC-like second and third" evidence="5">
    <location>
        <begin position="80"/>
        <end position="136"/>
    </location>
</feature>
<evidence type="ECO:0000256" key="1">
    <source>
        <dbReference type="ARBA" id="ARBA00008724"/>
    </source>
</evidence>
<reference evidence="7 8" key="1">
    <citation type="journal article" date="2016" name="Nat. Commun.">
        <title>Thousands of microbial genomes shed light on interconnected biogeochemical processes in an aquifer system.</title>
        <authorList>
            <person name="Anantharaman K."/>
            <person name="Brown C.T."/>
            <person name="Hug L.A."/>
            <person name="Sharon I."/>
            <person name="Castelle C.J."/>
            <person name="Probst A.J."/>
            <person name="Thomas B.C."/>
            <person name="Singh A."/>
            <person name="Wilkins M.J."/>
            <person name="Karaoz U."/>
            <person name="Brodie E.L."/>
            <person name="Williams K.H."/>
            <person name="Hubbard S.S."/>
            <person name="Banfield J.F."/>
        </authorList>
    </citation>
    <scope>NUCLEOTIDE SEQUENCE [LARGE SCALE GENOMIC DNA]</scope>
</reference>
<dbReference type="Gene3D" id="1.10.10.200">
    <property type="match status" value="1"/>
</dbReference>
<dbReference type="Proteomes" id="UP000178587">
    <property type="component" value="Unassembled WGS sequence"/>
</dbReference>
<dbReference type="InterPro" id="IPR017856">
    <property type="entry name" value="Integrase-like_N"/>
</dbReference>
<organism evidence="7 8">
    <name type="scientific">Candidatus Kaiserbacteria bacterium RIFCSPLOWO2_01_FULL_50_24</name>
    <dbReference type="NCBI Taxonomy" id="1798507"/>
    <lineage>
        <taxon>Bacteria</taxon>
        <taxon>Candidatus Kaiseribacteriota</taxon>
    </lineage>
</organism>
<dbReference type="FunFam" id="1.10.10.200:FF:000002">
    <property type="entry name" value="Probable transcriptional regulatory protein CLM62_37755"/>
    <property type="match status" value="1"/>
</dbReference>
<dbReference type="STRING" id="1798507.A3A34_01570"/>
<evidence type="ECO:0000313" key="7">
    <source>
        <dbReference type="EMBL" id="OGG76160.1"/>
    </source>
</evidence>
<keyword evidence="3" id="KW-0804">Transcription</keyword>
<dbReference type="InterPro" id="IPR029072">
    <property type="entry name" value="YebC-like"/>
</dbReference>
<protein>
    <recommendedName>
        <fullName evidence="9">Transcriptional regulator</fullName>
    </recommendedName>
</protein>
<feature type="region of interest" description="Disordered" evidence="4">
    <location>
        <begin position="1"/>
        <end position="20"/>
    </location>
</feature>
<dbReference type="InterPro" id="IPR026564">
    <property type="entry name" value="Transcrip_reg_TACO1-like_dom3"/>
</dbReference>
<evidence type="ECO:0000256" key="2">
    <source>
        <dbReference type="ARBA" id="ARBA00023015"/>
    </source>
</evidence>
<comment type="similarity">
    <text evidence="1">Belongs to the TACO1 family.</text>
</comment>
<dbReference type="GO" id="GO:0005737">
    <property type="term" value="C:cytoplasm"/>
    <property type="evidence" value="ECO:0007669"/>
    <property type="project" value="UniProtKB-ARBA"/>
</dbReference>
<dbReference type="SUPFAM" id="SSF75625">
    <property type="entry name" value="YebC-like"/>
    <property type="match status" value="1"/>
</dbReference>
<dbReference type="PANTHER" id="PTHR12532">
    <property type="entry name" value="TRANSLATIONAL ACTIVATOR OF CYTOCHROME C OXIDASE 1"/>
    <property type="match status" value="1"/>
</dbReference>
<feature type="domain" description="TACO1/YebC-like N-terminal" evidence="6">
    <location>
        <begin position="5"/>
        <end position="73"/>
    </location>
</feature>
<evidence type="ECO:0008006" key="9">
    <source>
        <dbReference type="Google" id="ProtNLM"/>
    </source>
</evidence>
<dbReference type="PANTHER" id="PTHR12532:SF0">
    <property type="entry name" value="TRANSLATIONAL ACTIVATOR OF CYTOCHROME C OXIDASE 1"/>
    <property type="match status" value="1"/>
</dbReference>
<dbReference type="Pfam" id="PF01709">
    <property type="entry name" value="Transcrip_reg"/>
    <property type="match status" value="1"/>
</dbReference>
<comment type="caution">
    <text evidence="7">The sequence shown here is derived from an EMBL/GenBank/DDBJ whole genome shotgun (WGS) entry which is preliminary data.</text>
</comment>
<evidence type="ECO:0000256" key="4">
    <source>
        <dbReference type="SAM" id="MobiDB-lite"/>
    </source>
</evidence>
<evidence type="ECO:0000259" key="5">
    <source>
        <dbReference type="Pfam" id="PF01709"/>
    </source>
</evidence>
<proteinExistence type="inferred from homology"/>
<dbReference type="Gene3D" id="3.30.70.980">
    <property type="match status" value="1"/>
</dbReference>
<dbReference type="AlphaFoldDB" id="A0A1F6ERB3"/>
<dbReference type="InterPro" id="IPR048300">
    <property type="entry name" value="TACO1_YebC-like_2nd/3rd_dom"/>
</dbReference>